<evidence type="ECO:0000256" key="7">
    <source>
        <dbReference type="ARBA" id="ARBA00023136"/>
    </source>
</evidence>
<reference evidence="17 18" key="1">
    <citation type="submission" date="2019-06" db="EMBL/GenBank/DDBJ databases">
        <title>Ochrobactrum cricket sp.nov., isolated from the insect Teleogryllus occipitalis living in deserted cropland.</title>
        <authorList>
            <person name="Hu M."/>
        </authorList>
    </citation>
    <scope>NUCLEOTIDE SEQUENCE [LARGE SCALE GENOMIC DNA]</scope>
    <source>
        <strain evidence="17 18">LCB8</strain>
    </source>
</reference>
<evidence type="ECO:0000256" key="11">
    <source>
        <dbReference type="ARBA" id="ARBA00038408"/>
    </source>
</evidence>
<evidence type="ECO:0000256" key="1">
    <source>
        <dbReference type="ARBA" id="ARBA00004382"/>
    </source>
</evidence>
<dbReference type="InterPro" id="IPR052029">
    <property type="entry name" value="PpiD_chaperone"/>
</dbReference>
<dbReference type="PANTHER" id="PTHR47529:SF1">
    <property type="entry name" value="PERIPLASMIC CHAPERONE PPID"/>
    <property type="match status" value="1"/>
</dbReference>
<name>A0ABY2Y3X0_9HYPH</name>
<dbReference type="InterPro" id="IPR046357">
    <property type="entry name" value="PPIase_dom_sf"/>
</dbReference>
<dbReference type="InterPro" id="IPR027304">
    <property type="entry name" value="Trigger_fact/SurA_dom_sf"/>
</dbReference>
<evidence type="ECO:0000256" key="15">
    <source>
        <dbReference type="SAM" id="Phobius"/>
    </source>
</evidence>
<sequence>MLDSLRSASRSWISKLLLGVLVLSFGVWGIADVFRGGMTGNAALTAGDSEVSATDYRFAYEQQVMRLSQQFRQRLTREQAKSIGVENQVLAQLAAGVVLDEGARNMQLGLSKDGIARLTAEDPAFQDASGNFNRAQFDAVLRQSGIRAQDYLDNRAKVARRQQMVEAATDGIKMPDVMLKALALYQGESRSADYITIPVEKADAIPAPSDEVLKTYFDAQKDEYKAPEYRKVTYVKLEPADIADPSAVTQDEINEYYEKNKSRYGTVEQRTIEQLSFADEAAANAAQEKIAAGASFLDIGKEQGKTEDDLKLGTFEKSAIPDQTIADAAFALAENGVSPVVKGGFGPVILRVTKIDPAHVKPLSEVEAEIRTTLANNIAASSISGIHDSYEQQRSDGASMADVAKSLSLKTVTVDAVDAEGNDPSGKPVELPNGQALLAAAFQAEQGFDNDALTMGNVGYLWYQIDGVTPARDRTLDEVKDKVVAAWKGEEAVKRLNQRLEDLKKRLDGGATLDAIASELGLEKQTKRGITRSTNDADIGSAAAAQIFRGPDGFTGTAAAPSDDAQILFKVTEVTEPASAGPDTIPEQQRNYLATALSDDVLEQMVGELQKQYPVKINQTVINNALAF</sequence>
<dbReference type="RefSeq" id="WP_140025036.1">
    <property type="nucleotide sequence ID" value="NZ_JBHUFG010000016.1"/>
</dbReference>
<dbReference type="InterPro" id="IPR000297">
    <property type="entry name" value="PPIase_PpiC"/>
</dbReference>
<gene>
    <name evidence="17" type="ORF">FIC94_12070</name>
</gene>
<dbReference type="EMBL" id="VEWL01000006">
    <property type="protein sequence ID" value="TNV15997.1"/>
    <property type="molecule type" value="Genomic_DNA"/>
</dbReference>
<protein>
    <recommendedName>
        <fullName evidence="2">Parvulin-like PPIase</fullName>
    </recommendedName>
    <alternativeName>
        <fullName evidence="9">Peptidyl-prolyl cis-trans isomerase plp</fullName>
    </alternativeName>
    <alternativeName>
        <fullName evidence="12">Periplasmic chaperone PpiD</fullName>
    </alternativeName>
    <alternativeName>
        <fullName evidence="13">Periplasmic folding chaperone</fullName>
    </alternativeName>
    <alternativeName>
        <fullName evidence="10">Rotamase plp</fullName>
    </alternativeName>
</protein>
<keyword evidence="8" id="KW-0143">Chaperone</keyword>
<evidence type="ECO:0000256" key="14">
    <source>
        <dbReference type="SAM" id="Coils"/>
    </source>
</evidence>
<organism evidence="17 18">
    <name type="scientific">Ochrobactrum teleogrylli</name>
    <dbReference type="NCBI Taxonomy" id="2479765"/>
    <lineage>
        <taxon>Bacteria</taxon>
        <taxon>Pseudomonadati</taxon>
        <taxon>Pseudomonadota</taxon>
        <taxon>Alphaproteobacteria</taxon>
        <taxon>Hyphomicrobiales</taxon>
        <taxon>Brucellaceae</taxon>
        <taxon>Brucella/Ochrobactrum group</taxon>
        <taxon>Ochrobactrum</taxon>
    </lineage>
</organism>
<evidence type="ECO:0000256" key="6">
    <source>
        <dbReference type="ARBA" id="ARBA00022989"/>
    </source>
</evidence>
<keyword evidence="4" id="KW-0997">Cell inner membrane</keyword>
<evidence type="ECO:0000313" key="17">
    <source>
        <dbReference type="EMBL" id="TNV15997.1"/>
    </source>
</evidence>
<dbReference type="SUPFAM" id="SSF54534">
    <property type="entry name" value="FKBP-like"/>
    <property type="match status" value="1"/>
</dbReference>
<dbReference type="PANTHER" id="PTHR47529">
    <property type="entry name" value="PEPTIDYL-PROLYL CIS-TRANS ISOMERASE D"/>
    <property type="match status" value="1"/>
</dbReference>
<keyword evidence="18" id="KW-1185">Reference proteome</keyword>
<keyword evidence="14" id="KW-0175">Coiled coil</keyword>
<evidence type="ECO:0000313" key="18">
    <source>
        <dbReference type="Proteomes" id="UP000312784"/>
    </source>
</evidence>
<evidence type="ECO:0000256" key="3">
    <source>
        <dbReference type="ARBA" id="ARBA00022475"/>
    </source>
</evidence>
<dbReference type="SUPFAM" id="SSF109998">
    <property type="entry name" value="Triger factor/SurA peptide-binding domain-like"/>
    <property type="match status" value="1"/>
</dbReference>
<keyword evidence="5 15" id="KW-0812">Transmembrane</keyword>
<dbReference type="Pfam" id="PF13624">
    <property type="entry name" value="SurA_N_3"/>
    <property type="match status" value="1"/>
</dbReference>
<dbReference type="Gene3D" id="3.10.50.40">
    <property type="match status" value="1"/>
</dbReference>
<keyword evidence="6 15" id="KW-1133">Transmembrane helix</keyword>
<keyword evidence="7 15" id="KW-0472">Membrane</keyword>
<feature type="coiled-coil region" evidence="14">
    <location>
        <begin position="486"/>
        <end position="513"/>
    </location>
</feature>
<evidence type="ECO:0000256" key="12">
    <source>
        <dbReference type="ARBA" id="ARBA00040743"/>
    </source>
</evidence>
<evidence type="ECO:0000256" key="4">
    <source>
        <dbReference type="ARBA" id="ARBA00022519"/>
    </source>
</evidence>
<evidence type="ECO:0000256" key="9">
    <source>
        <dbReference type="ARBA" id="ARBA00030642"/>
    </source>
</evidence>
<dbReference type="Proteomes" id="UP000312784">
    <property type="component" value="Unassembled WGS sequence"/>
</dbReference>
<feature type="domain" description="PpiC" evidence="16">
    <location>
        <begin position="248"/>
        <end position="367"/>
    </location>
</feature>
<accession>A0ABY2Y3X0</accession>
<evidence type="ECO:0000259" key="16">
    <source>
        <dbReference type="Pfam" id="PF13145"/>
    </source>
</evidence>
<evidence type="ECO:0000256" key="10">
    <source>
        <dbReference type="ARBA" id="ARBA00031484"/>
    </source>
</evidence>
<dbReference type="Pfam" id="PF13145">
    <property type="entry name" value="Rotamase_2"/>
    <property type="match status" value="1"/>
</dbReference>
<feature type="transmembrane region" description="Helical" evidence="15">
    <location>
        <begin position="12"/>
        <end position="31"/>
    </location>
</feature>
<dbReference type="GO" id="GO:0016853">
    <property type="term" value="F:isomerase activity"/>
    <property type="evidence" value="ECO:0007669"/>
    <property type="project" value="UniProtKB-KW"/>
</dbReference>
<evidence type="ECO:0000256" key="13">
    <source>
        <dbReference type="ARBA" id="ARBA00042775"/>
    </source>
</evidence>
<comment type="caution">
    <text evidence="17">The sequence shown here is derived from an EMBL/GenBank/DDBJ whole genome shotgun (WGS) entry which is preliminary data.</text>
</comment>
<keyword evidence="17" id="KW-0413">Isomerase</keyword>
<comment type="similarity">
    <text evidence="11">Belongs to the PpiD chaperone family.</text>
</comment>
<proteinExistence type="inferred from homology"/>
<evidence type="ECO:0000256" key="8">
    <source>
        <dbReference type="ARBA" id="ARBA00023186"/>
    </source>
</evidence>
<comment type="subcellular location">
    <subcellularLocation>
        <location evidence="1">Cell inner membrane</location>
        <topology evidence="1">Single-pass type II membrane protein</topology>
        <orientation evidence="1">Periplasmic side</orientation>
    </subcellularLocation>
</comment>
<evidence type="ECO:0000256" key="5">
    <source>
        <dbReference type="ARBA" id="ARBA00022692"/>
    </source>
</evidence>
<keyword evidence="3" id="KW-1003">Cell membrane</keyword>
<evidence type="ECO:0000256" key="2">
    <source>
        <dbReference type="ARBA" id="ARBA00018370"/>
    </source>
</evidence>